<keyword evidence="7" id="KW-1185">Reference proteome</keyword>
<accession>A0ABS7UHX7</accession>
<comment type="subcellular location">
    <subcellularLocation>
        <location evidence="1">Membrane</location>
        <topology evidence="1">Multi-pass membrane protein</topology>
    </subcellularLocation>
</comment>
<evidence type="ECO:0000256" key="2">
    <source>
        <dbReference type="ARBA" id="ARBA00022692"/>
    </source>
</evidence>
<protein>
    <submittedName>
        <fullName evidence="6">DoxX family protein</fullName>
    </submittedName>
</protein>
<name>A0ABS7UHX7_9ACTN</name>
<keyword evidence="5" id="KW-0732">Signal</keyword>
<evidence type="ECO:0000256" key="5">
    <source>
        <dbReference type="SAM" id="SignalP"/>
    </source>
</evidence>
<keyword evidence="4" id="KW-0472">Membrane</keyword>
<proteinExistence type="predicted"/>
<comment type="caution">
    <text evidence="6">The sequence shown here is derived from an EMBL/GenBank/DDBJ whole genome shotgun (WGS) entry which is preliminary data.</text>
</comment>
<sequence length="174" mass="18430">MTLSRLIARPMLSSIFVVGAVTALKNSAGTAAKAEPVTSRLVPVLKKAGIPVPEDPQTLVRINAGVQIGAGLALATGRAPRISSAVLAASLIPTTAAGHRYWEADDDATKAQQRLHFFKNVSIIGGLIIAAGDTEGRPGVVWRTRHAAKDARREARRLAHDARREARLAAARVH</sequence>
<feature type="signal peptide" evidence="5">
    <location>
        <begin position="1"/>
        <end position="19"/>
    </location>
</feature>
<dbReference type="InterPro" id="IPR032808">
    <property type="entry name" value="DoxX"/>
</dbReference>
<evidence type="ECO:0000256" key="1">
    <source>
        <dbReference type="ARBA" id="ARBA00004141"/>
    </source>
</evidence>
<evidence type="ECO:0000313" key="6">
    <source>
        <dbReference type="EMBL" id="MBZ5740596.1"/>
    </source>
</evidence>
<dbReference type="RefSeq" id="WP_224124955.1">
    <property type="nucleotide sequence ID" value="NZ_JAIQZJ010000016.1"/>
</dbReference>
<feature type="chain" id="PRO_5045090106" evidence="5">
    <location>
        <begin position="20"/>
        <end position="174"/>
    </location>
</feature>
<keyword evidence="3" id="KW-1133">Transmembrane helix</keyword>
<dbReference type="Proteomes" id="UP000780875">
    <property type="component" value="Unassembled WGS sequence"/>
</dbReference>
<evidence type="ECO:0000256" key="4">
    <source>
        <dbReference type="ARBA" id="ARBA00023136"/>
    </source>
</evidence>
<organism evidence="6 7">
    <name type="scientific">Nocardioides mangrovi</name>
    <dbReference type="NCBI Taxonomy" id="2874580"/>
    <lineage>
        <taxon>Bacteria</taxon>
        <taxon>Bacillati</taxon>
        <taxon>Actinomycetota</taxon>
        <taxon>Actinomycetes</taxon>
        <taxon>Propionibacteriales</taxon>
        <taxon>Nocardioidaceae</taxon>
        <taxon>Nocardioides</taxon>
    </lineage>
</organism>
<dbReference type="EMBL" id="JAIQZJ010000016">
    <property type="protein sequence ID" value="MBZ5740596.1"/>
    <property type="molecule type" value="Genomic_DNA"/>
</dbReference>
<keyword evidence="2" id="KW-0812">Transmembrane</keyword>
<evidence type="ECO:0000313" key="7">
    <source>
        <dbReference type="Proteomes" id="UP000780875"/>
    </source>
</evidence>
<dbReference type="Pfam" id="PF07681">
    <property type="entry name" value="DoxX"/>
    <property type="match status" value="1"/>
</dbReference>
<reference evidence="6 7" key="1">
    <citation type="submission" date="2021-09" db="EMBL/GenBank/DDBJ databases">
        <title>Whole genome sequence of Nocardioides sp. GBK3QG-3.</title>
        <authorList>
            <person name="Tuo L."/>
        </authorList>
    </citation>
    <scope>NUCLEOTIDE SEQUENCE [LARGE SCALE GENOMIC DNA]</scope>
    <source>
        <strain evidence="6 7">GBK3QG-3</strain>
    </source>
</reference>
<evidence type="ECO:0000256" key="3">
    <source>
        <dbReference type="ARBA" id="ARBA00022989"/>
    </source>
</evidence>
<gene>
    <name evidence="6" type="ORF">K8U61_20665</name>
</gene>